<evidence type="ECO:0000313" key="3">
    <source>
        <dbReference type="Proteomes" id="UP000287651"/>
    </source>
</evidence>
<dbReference type="EMBL" id="AMZH03021061">
    <property type="protein sequence ID" value="RRT38585.1"/>
    <property type="molecule type" value="Genomic_DNA"/>
</dbReference>
<protein>
    <submittedName>
        <fullName evidence="2">Uncharacterized protein</fullName>
    </submittedName>
</protein>
<name>A0A426XGH8_ENSVE</name>
<proteinExistence type="predicted"/>
<evidence type="ECO:0000313" key="2">
    <source>
        <dbReference type="EMBL" id="RRT38585.1"/>
    </source>
</evidence>
<gene>
    <name evidence="2" type="ORF">B296_00048022</name>
</gene>
<comment type="caution">
    <text evidence="2">The sequence shown here is derived from an EMBL/GenBank/DDBJ whole genome shotgun (WGS) entry which is preliminary data.</text>
</comment>
<dbReference type="AlphaFoldDB" id="A0A426XGH8"/>
<dbReference type="Proteomes" id="UP000287651">
    <property type="component" value="Unassembled WGS sequence"/>
</dbReference>
<reference evidence="3" key="1">
    <citation type="journal article" date="2014" name="Agronomy (Basel)">
        <title>A Draft Genome Sequence for Ensete ventricosum, the Drought-Tolerant Tree Against Hunger.</title>
        <authorList>
            <person name="Harrison J."/>
            <person name="Moore K.A."/>
            <person name="Paszkiewicz K."/>
            <person name="Jones T."/>
            <person name="Grant M."/>
            <person name="Ambacheew D."/>
            <person name="Muzemil S."/>
            <person name="Studholme D.J."/>
        </authorList>
    </citation>
    <scope>NUCLEOTIDE SEQUENCE [LARGE SCALE GENOMIC DNA]</scope>
</reference>
<sequence length="81" mass="8660">MASPKEGFLTDEQREVLRIAAQNAEVLSSSPRSRTSLLLPELKSKVGCGGKSTAVGGGVRHVRRSHSGKPVRVKKGEFAQC</sequence>
<evidence type="ECO:0000256" key="1">
    <source>
        <dbReference type="SAM" id="MobiDB-lite"/>
    </source>
</evidence>
<feature type="region of interest" description="Disordered" evidence="1">
    <location>
        <begin position="53"/>
        <end position="81"/>
    </location>
</feature>
<feature type="compositionally biased region" description="Basic residues" evidence="1">
    <location>
        <begin position="60"/>
        <end position="73"/>
    </location>
</feature>
<accession>A0A426XGH8</accession>
<organism evidence="2 3">
    <name type="scientific">Ensete ventricosum</name>
    <name type="common">Abyssinian banana</name>
    <name type="synonym">Musa ensete</name>
    <dbReference type="NCBI Taxonomy" id="4639"/>
    <lineage>
        <taxon>Eukaryota</taxon>
        <taxon>Viridiplantae</taxon>
        <taxon>Streptophyta</taxon>
        <taxon>Embryophyta</taxon>
        <taxon>Tracheophyta</taxon>
        <taxon>Spermatophyta</taxon>
        <taxon>Magnoliopsida</taxon>
        <taxon>Liliopsida</taxon>
        <taxon>Zingiberales</taxon>
        <taxon>Musaceae</taxon>
        <taxon>Ensete</taxon>
    </lineage>
</organism>